<dbReference type="InterPro" id="IPR036388">
    <property type="entry name" value="WH-like_DNA-bd_sf"/>
</dbReference>
<reference evidence="5 6" key="1">
    <citation type="submission" date="2020-01" db="EMBL/GenBank/DDBJ databases">
        <title>Anaeroalcalibacter tamaniensis gen. nov., sp. nov., moderately halophilic strictly anaerobic fermenter bacterium from mud volcano of Taman peninsula.</title>
        <authorList>
            <person name="Frolova A."/>
            <person name="Merkel A.Y."/>
            <person name="Slobodkin A.I."/>
        </authorList>
    </citation>
    <scope>NUCLEOTIDE SEQUENCE [LARGE SCALE GENOMIC DNA]</scope>
    <source>
        <strain evidence="5 6">F-3ap</strain>
    </source>
</reference>
<sequence length="226" mass="26655">MIIPQRLNTETARDYAYRAIRDNIISIDLEPGAIVSESELAQKLGVSRTPVREALIELSKINFVIILPQRGSMISKIDYRIIEESRFIRLSIEKEIVQEACQHATPEDISKMEDILYMQKKYINHSDSDRFMELDNEFHRLLYTTARKEFVYKIIKDTGVHFDRVRRLGFSDSNLDRIVTDHEAIVEAIKMKDKEMAKRLVTKHLTRYKVDEEKIRKKYAKYLVED</sequence>
<dbReference type="SMART" id="SM00895">
    <property type="entry name" value="FCD"/>
    <property type="match status" value="1"/>
</dbReference>
<dbReference type="InterPro" id="IPR000524">
    <property type="entry name" value="Tscrpt_reg_HTH_GntR"/>
</dbReference>
<evidence type="ECO:0000259" key="4">
    <source>
        <dbReference type="PROSITE" id="PS50949"/>
    </source>
</evidence>
<keyword evidence="1" id="KW-0805">Transcription regulation</keyword>
<accession>A0A7X5HXS1</accession>
<dbReference type="Pfam" id="PF00392">
    <property type="entry name" value="GntR"/>
    <property type="match status" value="1"/>
</dbReference>
<dbReference type="InterPro" id="IPR008920">
    <property type="entry name" value="TF_FadR/GntR_C"/>
</dbReference>
<dbReference type="GO" id="GO:0003700">
    <property type="term" value="F:DNA-binding transcription factor activity"/>
    <property type="evidence" value="ECO:0007669"/>
    <property type="project" value="InterPro"/>
</dbReference>
<comment type="caution">
    <text evidence="5">The sequence shown here is derived from an EMBL/GenBank/DDBJ whole genome shotgun (WGS) entry which is preliminary data.</text>
</comment>
<evidence type="ECO:0000313" key="6">
    <source>
        <dbReference type="Proteomes" id="UP000461585"/>
    </source>
</evidence>
<dbReference type="PANTHER" id="PTHR43537">
    <property type="entry name" value="TRANSCRIPTIONAL REGULATOR, GNTR FAMILY"/>
    <property type="match status" value="1"/>
</dbReference>
<dbReference type="Gene3D" id="1.20.120.530">
    <property type="entry name" value="GntR ligand-binding domain-like"/>
    <property type="match status" value="1"/>
</dbReference>
<gene>
    <name evidence="5" type="ORF">GXN74_12040</name>
</gene>
<dbReference type="SUPFAM" id="SSF48008">
    <property type="entry name" value="GntR ligand-binding domain-like"/>
    <property type="match status" value="1"/>
</dbReference>
<evidence type="ECO:0000256" key="2">
    <source>
        <dbReference type="ARBA" id="ARBA00023125"/>
    </source>
</evidence>
<keyword evidence="6" id="KW-1185">Reference proteome</keyword>
<evidence type="ECO:0000313" key="5">
    <source>
        <dbReference type="EMBL" id="NDL68471.1"/>
    </source>
</evidence>
<feature type="domain" description="HTH gntR-type" evidence="4">
    <location>
        <begin position="10"/>
        <end position="77"/>
    </location>
</feature>
<dbReference type="CDD" id="cd07377">
    <property type="entry name" value="WHTH_GntR"/>
    <property type="match status" value="1"/>
</dbReference>
<keyword evidence="2" id="KW-0238">DNA-binding</keyword>
<dbReference type="SMART" id="SM00345">
    <property type="entry name" value="HTH_GNTR"/>
    <property type="match status" value="1"/>
</dbReference>
<dbReference type="EMBL" id="JAAEEH010000041">
    <property type="protein sequence ID" value="NDL68471.1"/>
    <property type="molecule type" value="Genomic_DNA"/>
</dbReference>
<dbReference type="Pfam" id="PF07729">
    <property type="entry name" value="FCD"/>
    <property type="match status" value="1"/>
</dbReference>
<dbReference type="PROSITE" id="PS50949">
    <property type="entry name" value="HTH_GNTR"/>
    <property type="match status" value="1"/>
</dbReference>
<dbReference type="PANTHER" id="PTHR43537:SF45">
    <property type="entry name" value="GNTR FAMILY REGULATORY PROTEIN"/>
    <property type="match status" value="1"/>
</dbReference>
<evidence type="ECO:0000256" key="3">
    <source>
        <dbReference type="ARBA" id="ARBA00023163"/>
    </source>
</evidence>
<protein>
    <submittedName>
        <fullName evidence="5">GntR family transcriptional regulator</fullName>
    </submittedName>
</protein>
<dbReference type="SUPFAM" id="SSF46785">
    <property type="entry name" value="Winged helix' DNA-binding domain"/>
    <property type="match status" value="1"/>
</dbReference>
<dbReference type="RefSeq" id="WP_162371193.1">
    <property type="nucleotide sequence ID" value="NZ_JAAEEH010000041.1"/>
</dbReference>
<dbReference type="AlphaFoldDB" id="A0A7X5HXS1"/>
<organism evidence="5 6">
    <name type="scientific">Anaerotalea alkaliphila</name>
    <dbReference type="NCBI Taxonomy" id="2662126"/>
    <lineage>
        <taxon>Bacteria</taxon>
        <taxon>Bacillati</taxon>
        <taxon>Bacillota</taxon>
        <taxon>Clostridia</taxon>
        <taxon>Eubacteriales</taxon>
        <taxon>Anaerotalea</taxon>
    </lineage>
</organism>
<evidence type="ECO:0000256" key="1">
    <source>
        <dbReference type="ARBA" id="ARBA00023015"/>
    </source>
</evidence>
<dbReference type="GO" id="GO:0003677">
    <property type="term" value="F:DNA binding"/>
    <property type="evidence" value="ECO:0007669"/>
    <property type="project" value="UniProtKB-KW"/>
</dbReference>
<name>A0A7X5HXS1_9FIRM</name>
<dbReference type="Proteomes" id="UP000461585">
    <property type="component" value="Unassembled WGS sequence"/>
</dbReference>
<keyword evidence="3" id="KW-0804">Transcription</keyword>
<dbReference type="InterPro" id="IPR011711">
    <property type="entry name" value="GntR_C"/>
</dbReference>
<dbReference type="PRINTS" id="PR00035">
    <property type="entry name" value="HTHGNTR"/>
</dbReference>
<proteinExistence type="predicted"/>
<dbReference type="InterPro" id="IPR036390">
    <property type="entry name" value="WH_DNA-bd_sf"/>
</dbReference>
<dbReference type="Gene3D" id="1.10.10.10">
    <property type="entry name" value="Winged helix-like DNA-binding domain superfamily/Winged helix DNA-binding domain"/>
    <property type="match status" value="1"/>
</dbReference>